<comment type="similarity">
    <text evidence="1">Belongs to the ADP-ribosylglycohydrolase family.</text>
</comment>
<protein>
    <recommendedName>
        <fullName evidence="6">ADP-ribosylglycohydrolase family protein</fullName>
    </recommendedName>
</protein>
<keyword evidence="3" id="KW-0479">Metal-binding</keyword>
<feature type="binding site" evidence="3">
    <location>
        <position position="69"/>
    </location>
    <ligand>
        <name>Mg(2+)</name>
        <dbReference type="ChEBI" id="CHEBI:18420"/>
        <label>1</label>
    </ligand>
</feature>
<dbReference type="PANTHER" id="PTHR16222">
    <property type="entry name" value="ADP-RIBOSYLGLYCOHYDROLASE"/>
    <property type="match status" value="1"/>
</dbReference>
<feature type="binding site" evidence="3">
    <location>
        <position position="71"/>
    </location>
    <ligand>
        <name>Mg(2+)</name>
        <dbReference type="ChEBI" id="CHEBI:18420"/>
        <label>1</label>
    </ligand>
</feature>
<dbReference type="InterPro" id="IPR005502">
    <property type="entry name" value="Ribosyl_crysJ1"/>
</dbReference>
<dbReference type="InterPro" id="IPR036705">
    <property type="entry name" value="Ribosyl_crysJ1_sf"/>
</dbReference>
<gene>
    <name evidence="4" type="ORF">FSO04_05215</name>
</gene>
<comment type="caution">
    <text evidence="4">The sequence shown here is derived from an EMBL/GenBank/DDBJ whole genome shotgun (WGS) entry which is preliminary data.</text>
</comment>
<organism evidence="4 5">
    <name type="scientific">Paraburkholderia madseniana</name>
    <dbReference type="NCBI Taxonomy" id="2599607"/>
    <lineage>
        <taxon>Bacteria</taxon>
        <taxon>Pseudomonadati</taxon>
        <taxon>Pseudomonadota</taxon>
        <taxon>Betaproteobacteria</taxon>
        <taxon>Burkholderiales</taxon>
        <taxon>Burkholderiaceae</taxon>
        <taxon>Paraburkholderia</taxon>
    </lineage>
</organism>
<keyword evidence="2" id="KW-0378">Hydrolase</keyword>
<dbReference type="Gene3D" id="1.10.4080.10">
    <property type="entry name" value="ADP-ribosylation/Crystallin J1"/>
    <property type="match status" value="1"/>
</dbReference>
<accession>A0A6N6WMB9</accession>
<dbReference type="PANTHER" id="PTHR16222:SF24">
    <property type="entry name" value="ADP-RIBOSYLHYDROLASE ARH3"/>
    <property type="match status" value="1"/>
</dbReference>
<dbReference type="EMBL" id="VOSW01000006">
    <property type="protein sequence ID" value="KAE8761118.1"/>
    <property type="molecule type" value="Genomic_DNA"/>
</dbReference>
<evidence type="ECO:0000313" key="4">
    <source>
        <dbReference type="EMBL" id="KAE8761118.1"/>
    </source>
</evidence>
<evidence type="ECO:0000256" key="1">
    <source>
        <dbReference type="ARBA" id="ARBA00010702"/>
    </source>
</evidence>
<keyword evidence="3" id="KW-0460">Magnesium</keyword>
<dbReference type="GO" id="GO:0046872">
    <property type="term" value="F:metal ion binding"/>
    <property type="evidence" value="ECO:0007669"/>
    <property type="project" value="UniProtKB-KW"/>
</dbReference>
<dbReference type="AlphaFoldDB" id="A0A6N6WMB9"/>
<proteinExistence type="inferred from homology"/>
<sequence length="333" mass="36100">MGNEMGFIGLRGCTDARIAGLVGLLVGDALGVGFEFKKPEQIPSRDQIEMTTPVGFRRSHAGVPVGTYSDDGAQALCLLASLLGCGKFSLTDFADRLLRWFDDGYMAVDGDVFDCGIQTAASLNRLRDGVSPGESGGKGKFENGNGGIMRTLPLALWHTGTDEALVRDAHLQSLPTHAHPRSLVASAFYVLLAKGYLQKLADPWSHADGRLEVIYETWADKQERAAFLKQLDVLRQFPKTDTPRGSGYVLDTLWSARKALEEGSFENSIRAAIQFGNDTDTTAAVAGGLAGIKFGLAGVPQRWLEQLRGFDLVEPLIASFLARSKRTSSVYER</sequence>
<dbReference type="RefSeq" id="WP_154558683.1">
    <property type="nucleotide sequence ID" value="NZ_VOSW01000006.1"/>
</dbReference>
<dbReference type="InterPro" id="IPR050792">
    <property type="entry name" value="ADP-ribosylglycohydrolase"/>
</dbReference>
<feature type="binding site" evidence="3">
    <location>
        <position position="278"/>
    </location>
    <ligand>
        <name>Mg(2+)</name>
        <dbReference type="ChEBI" id="CHEBI:18420"/>
        <label>1</label>
    </ligand>
</feature>
<dbReference type="OrthoDB" id="9798107at2"/>
<evidence type="ECO:0000313" key="5">
    <source>
        <dbReference type="Proteomes" id="UP000463700"/>
    </source>
</evidence>
<name>A0A6N6WMB9_9BURK</name>
<evidence type="ECO:0000256" key="2">
    <source>
        <dbReference type="ARBA" id="ARBA00022801"/>
    </source>
</evidence>
<feature type="binding site" evidence="3">
    <location>
        <position position="281"/>
    </location>
    <ligand>
        <name>Mg(2+)</name>
        <dbReference type="ChEBI" id="CHEBI:18420"/>
        <label>1</label>
    </ligand>
</feature>
<evidence type="ECO:0000256" key="3">
    <source>
        <dbReference type="PIRSR" id="PIRSR605502-1"/>
    </source>
</evidence>
<reference evidence="4 5" key="1">
    <citation type="journal article" date="2020" name="Int. J. Syst. Evol. Microbiol.">
        <title>Paraburkholderia madseniana sp. nov., a phenolic acid-degrading bacterium isolated from acidic forest soil.</title>
        <authorList>
            <person name="Wilhelm R.C."/>
            <person name="Murphy S.J.L."/>
            <person name="Feriancek N.M."/>
            <person name="Karasz D.C."/>
            <person name="DeRito C.M."/>
            <person name="Newman J.D."/>
            <person name="Buckley D.H."/>
        </authorList>
    </citation>
    <scope>NUCLEOTIDE SEQUENCE [LARGE SCALE GENOMIC DNA]</scope>
    <source>
        <strain evidence="4 5">RP11</strain>
    </source>
</reference>
<feature type="binding site" evidence="3">
    <location>
        <position position="280"/>
    </location>
    <ligand>
        <name>Mg(2+)</name>
        <dbReference type="ChEBI" id="CHEBI:18420"/>
        <label>1</label>
    </ligand>
</feature>
<dbReference type="Pfam" id="PF03747">
    <property type="entry name" value="ADP_ribosyl_GH"/>
    <property type="match status" value="1"/>
</dbReference>
<comment type="cofactor">
    <cofactor evidence="3">
        <name>Mg(2+)</name>
        <dbReference type="ChEBI" id="CHEBI:18420"/>
    </cofactor>
    <text evidence="3">Binds 2 magnesium ions per subunit.</text>
</comment>
<evidence type="ECO:0008006" key="6">
    <source>
        <dbReference type="Google" id="ProtNLM"/>
    </source>
</evidence>
<dbReference type="SUPFAM" id="SSF101478">
    <property type="entry name" value="ADP-ribosylglycohydrolase"/>
    <property type="match status" value="1"/>
</dbReference>
<dbReference type="Proteomes" id="UP000463700">
    <property type="component" value="Unassembled WGS sequence"/>
</dbReference>
<dbReference type="GO" id="GO:0016787">
    <property type="term" value="F:hydrolase activity"/>
    <property type="evidence" value="ECO:0007669"/>
    <property type="project" value="UniProtKB-KW"/>
</dbReference>
<feature type="binding site" evidence="3">
    <location>
        <position position="70"/>
    </location>
    <ligand>
        <name>Mg(2+)</name>
        <dbReference type="ChEBI" id="CHEBI:18420"/>
        <label>1</label>
    </ligand>
</feature>